<dbReference type="AlphaFoldDB" id="A0A452SEB2"/>
<dbReference type="InterPro" id="IPR045093">
    <property type="entry name" value="Cullin"/>
</dbReference>
<reference evidence="3" key="2">
    <citation type="submission" date="2025-08" db="UniProtKB">
        <authorList>
            <consortium name="Ensembl"/>
        </authorList>
    </citation>
    <scope>IDENTIFICATION</scope>
</reference>
<dbReference type="Pfam" id="PF00888">
    <property type="entry name" value="Cullin"/>
    <property type="match status" value="1"/>
</dbReference>
<accession>A0A452SEB2</accession>
<feature type="domain" description="Cullin N-terminal" evidence="2">
    <location>
        <begin position="83"/>
        <end position="255"/>
    </location>
</feature>
<reference evidence="3" key="3">
    <citation type="submission" date="2025-09" db="UniProtKB">
        <authorList>
            <consortium name="Ensembl"/>
        </authorList>
    </citation>
    <scope>IDENTIFICATION</scope>
</reference>
<evidence type="ECO:0000313" key="3">
    <source>
        <dbReference type="Ensembl" id="ENSUAMP00000030711.1"/>
    </source>
</evidence>
<organism evidence="3 4">
    <name type="scientific">Ursus americanus</name>
    <name type="common">American black bear</name>
    <name type="synonym">Euarctos americanus</name>
    <dbReference type="NCBI Taxonomy" id="9643"/>
    <lineage>
        <taxon>Eukaryota</taxon>
        <taxon>Metazoa</taxon>
        <taxon>Chordata</taxon>
        <taxon>Craniata</taxon>
        <taxon>Vertebrata</taxon>
        <taxon>Euteleostomi</taxon>
        <taxon>Mammalia</taxon>
        <taxon>Eutheria</taxon>
        <taxon>Laurasiatheria</taxon>
        <taxon>Carnivora</taxon>
        <taxon>Caniformia</taxon>
        <taxon>Ursidae</taxon>
        <taxon>Ursus</taxon>
    </lineage>
</organism>
<dbReference type="SUPFAM" id="SSF74788">
    <property type="entry name" value="Cullin repeat-like"/>
    <property type="match status" value="1"/>
</dbReference>
<reference evidence="4" key="1">
    <citation type="submission" date="2016-06" db="EMBL/GenBank/DDBJ databases">
        <title>De novo assembly and RNA-Seq shows season-dependent expression and editing in black bear kidneys.</title>
        <authorList>
            <person name="Korstanje R."/>
            <person name="Srivastava A."/>
            <person name="Sarsani V.K."/>
            <person name="Sheehan S.M."/>
            <person name="Seger R.L."/>
            <person name="Barter M.E."/>
            <person name="Lindqvist C."/>
            <person name="Brody L.C."/>
            <person name="Mullikin J.C."/>
        </authorList>
    </citation>
    <scope>NUCLEOTIDE SEQUENCE [LARGE SCALE GENOMIC DNA]</scope>
</reference>
<evidence type="ECO:0000313" key="4">
    <source>
        <dbReference type="Proteomes" id="UP000291022"/>
    </source>
</evidence>
<evidence type="ECO:0000259" key="2">
    <source>
        <dbReference type="Pfam" id="PF00888"/>
    </source>
</evidence>
<sequence length="274" mass="31758">MAEEDSSSPSSATASQEQEQLKNRNLIVFSVAADHHTEDSTEAPETLSSFASIKLGTGSVKKLVIKNFKVKPLILENYTEETWQKLKEAVRAIQNNISVKYSLEELYQSVENLCSYNLSANLYKQLKHLCEQHIKKMDKCWQNHGRQMSMIRNIFLFLDRTYVFQISMLSSIWDMGLELFKSYIICDQDVHSRIIDGILLLIEKERNGEMIDRCLIQRLLTMLSDLQVKSFENKFLEETSRFYAAEGKKIVQKKEVFEIKMTIINAFVICRTDS</sequence>
<dbReference type="GO" id="GO:0031625">
    <property type="term" value="F:ubiquitin protein ligase binding"/>
    <property type="evidence" value="ECO:0007669"/>
    <property type="project" value="InterPro"/>
</dbReference>
<dbReference type="InterPro" id="IPR016159">
    <property type="entry name" value="Cullin_repeat-like_dom_sf"/>
</dbReference>
<dbReference type="STRING" id="9643.ENSUAMP00000030711"/>
<dbReference type="Ensembl" id="ENSUAMT00000034264.1">
    <property type="protein sequence ID" value="ENSUAMP00000030711.1"/>
    <property type="gene ID" value="ENSUAMG00000023589.1"/>
</dbReference>
<dbReference type="InterPro" id="IPR001373">
    <property type="entry name" value="Cullin_N"/>
</dbReference>
<proteinExistence type="inferred from homology"/>
<dbReference type="GeneTree" id="ENSGT00940000155339"/>
<dbReference type="GO" id="GO:0006511">
    <property type="term" value="P:ubiquitin-dependent protein catabolic process"/>
    <property type="evidence" value="ECO:0007669"/>
    <property type="project" value="InterPro"/>
</dbReference>
<evidence type="ECO:0000256" key="1">
    <source>
        <dbReference type="ARBA" id="ARBA00006019"/>
    </source>
</evidence>
<dbReference type="Proteomes" id="UP000291022">
    <property type="component" value="Unassembled WGS sequence"/>
</dbReference>
<keyword evidence="4" id="KW-1185">Reference proteome</keyword>
<dbReference type="Gene3D" id="1.20.1310.10">
    <property type="entry name" value="Cullin Repeats"/>
    <property type="match status" value="3"/>
</dbReference>
<name>A0A452SEB2_URSAM</name>
<comment type="similarity">
    <text evidence="1">Belongs to the cullin family.</text>
</comment>
<protein>
    <recommendedName>
        <fullName evidence="2">Cullin N-terminal domain-containing protein</fullName>
    </recommendedName>
</protein>
<dbReference type="PANTHER" id="PTHR11932">
    <property type="entry name" value="CULLIN"/>
    <property type="match status" value="1"/>
</dbReference>